<dbReference type="Proteomes" id="UP001165060">
    <property type="component" value="Unassembled WGS sequence"/>
</dbReference>
<sequence length="7163" mass="742862">MDTLATSFAPVTLTVGFPYPGLMPPSTGIKANDPSITLGIIMSDAAGTPVYPDLPQQPVLASPCIGLCSVGLSYDVANPGFVTKFIFTITTSSPLVAGDQINMNVTSLALGPYIASLALEGTDGGSFSATYTGTSNGKFPSEDPVLESPVGVTSVGDVTNGNAVITLTAGDNTQYRVGDELLIAGSNVVTVLSINNGGAPSTTHVTLDAVYAGSTATGLTIHRFGRDDGTGILKLKCTSALSSTSFVVAIPRTAGLQLSRRGIASGTAIPVNATGAVDASGSPLSIGSFATLATLSSVAPVGILSEYATIKYDMDDVPGFAPVDTQVVKAGMPTPIEFTFSFSSDLKKGEKVDIFLPTFTSSLSSIALKGVAGAVSWQTKRAFRNAKFESPAGTDVVCDVTEGSAVVTITTGDESLFSVGDELSIGGRDFLYVASKAAGSLTLASPYPGPDWTTGRLFSPGTTVVQADVVNGAAVVTLSSGDNALFTANDKLHIDGNIVTVASVDNSGTPSTTHITLNAPYPGTSETGENVYFSTGGSSKFVYKLERDYAAFSAAWTPASEILQLTVAPDIIPAYTTMNVTVAPGQMSMPATGILANSTRARISTNAVDGPVTSTPFHWSPPIGAITHSYLSFYRGSNATNRGSLLSTQNNLYVDPGSADPFESPAGTAVTVDVANNNALVVLSAGDNSLFASGTAKLMSPGTTEIAADVVNGNKVVTLSAGDNAIFTAGDDVMIDGNVVTIASVDNAGTASTTHLTLTAVYPGGTATYPVWSVQTLVIDGNLVTVASVDNAGTASPTHLTLTAPYPGSTATTLTVYPTVSSGTLGISFQFSLNTAIENGDSLTLTLPDFIKPDDASITVTTYYSLPNRVQPLFSDPRPAAPRFTAAWTSSSSSLVLTCADTSTWTGSTCPSNTTHPITIDIPYTSNFLAPANGFLKTGYPKTFTLAVASDTVPVKTTQITNVDGIGFETVSIGFTGNPSVAASSPVSLDVAVQLSDNLQLHAGDNITCYIPPLALSTADLDVSNVQVTVANGNSVVTITAGDNTPFAVNEELLIDGNLVKIASLDNAGTTSSAHLTLDAIYAGSNGNSLSVYPVSHSSTLTVAATEAGGSIALGHFDAVTSTVSVKLKDTLTHSTAYTFTVSGVKIGATGVNAATAALVSCGAVAERPTEAMKAIAPNQFAFSTLVNSFPTVGYFSTSSLAFSPAVAGQDSTATATFVLNSEIKAGESISLTLPHFAASSTVALAVASATPGTTTWTPTWVASTTTLTLLSAVGSTTIAEGATVTIAINGFLLPTTGVTKDGTAYTVTTTAASGPVTHPTPILSTAGVGYVPQSQLSLTPSTMASVIYTGGNTNRFKLPKGFDPKDYLGNVIKILVSGATGGDSNAPLQSPAGTEVVASVTNGNKVVVLTTGTNAMFSVGQTIVIDRNAVVIASLDNAGGASTSHLTLTTSYVGDTLTAQSITSPQYQYLTVKEVVGDVLVLNSTFTGGTILDSKPETYIYLSGYQPAEYYSGSTTEVLTFKYIAQPGDYSSDLRLHNFSNIELEGFDWIRRTSDTPTTAVNPDLPGAWSTYSLEADSAIQVNTDVPKIIGVSTTKRSPASYSQVGEQIDFKVTFDKAVSIHRPAAVTVDVPMLALNVITADHVLGEGEERMYPRYAYYAGGNNTASITFGYTIQAGDHVDDLSYITSDVAKRGASETIIEVFGVNEGYIYTFATDLNQRANTTLPIPGASNSFDGQSAITVNTTSTQTQYWSDVAIESPAATTAVVDTAAGSDVVTITTGDNTMFSVGPKYVIDTIVVEVASLDNSGTPSSTHLTLTSVYPTALTGKSIHRYVAPEAVSIPYVTKVEALSPAGTYGAGAEIDIAVTFNRDVSVPWHSRHSSGPTVTGYSWWYPFFEMDVGASSPRVAKLLDTYHYPVRHTVDGLVSHNNDTLVFRYTVEPGDMSPDLNYKCTCEDFFSTTYIQKNNTFIFNVDSSSEVDYTLPKPAAASSLASNSAIVVDTSSPTIMSMGSSHLDGTYGVGESILITVTFSAAVSVTGVPRIAMGTTPSTYAYYNSGSGTDKIVFEYIVANEDTYSISDLSHAGRSSSLDLNSGSIRRLSETPLTDAVLTLPVTGQPNSLGFNKDIVVDTTAPYIASASVADTSSLGVPTQSMASWLPTVQTLDVYANSVNVTSGQFKLTYNSFTTGCINFDASASTIQGELEADFLDVHVYEADIGGVIAGQTGLGQEHNMRYMIEFLNPNAGVTPLVVTTPSDCSSFVCTNGTNPVGGGGSSLVSYACKPHEKPMFVVNRDINVFPGTVDVDLEFSHPVAVTGSPKLLLEAGDVDAVARYAPAVKQYVDVGVYASAALTGGQFQVSYGKMKTACVDYDNGQSVSYGSLKRRLEELPEVASIGVRSVSRETRGNGFRYTVEFNPSQQLKQLEAVAAGSLTACSPLLPNDGSAKVEIPADSKLSFRYVMSRGARLLLRANQDIPKNSALALSVPASYGVLAPLGGMSNENTHMHANLGFSSVDANFNMMHPSKFATIANPLGSFSRTAVSFAPNKPNTVVAVQASFALNNDLAIGESVYITFPGFSGYANPGGDVDTEMAFGGTNAAAVTALFDCFWNQNGGFASSSDPQLRLRAKSRVVGGTQVVFNLPTGGTAAGTGAATGLSTEITSPTTAIYADGGSITFGTDAAKGEVVDFPADTNEGLGLSFSSLTLDNPRAHQATGLQIRFTPTDYVESGAYIYIYLDSFQTPTCTSAYAAMSLPAEDLAPNHLAVVNDNDYFTADYVCSPRKIVRLTTNRKLYPRLHYVHYEASTNQGPVTLLDAGFMPDGTHSASIEIVKASHAYSDVAETVIQQLPSPVGALDGDQSSFTLSNPVAGERTAITLVLQPTMDVLKYETFVFTLGGWKAQSVSESSFELSGTHAASFKASWDAETSELTLTAQADLAKNAPYTVTVDVGNRLTIPTSGVPLVTSTMTLHSTTSNGIIATTLLGSGGGFTQVFKSLTRVGAASEAKFVIGTTKMDQRTSIFLEFDYNAGIEMGDSIQVQMPGFTCPSVNASIPYLSGTYAQYFDASWNSGTEVMTLLFVGDFYLARTLVEQWDLTILATNGCLVPTSGLIMNSNTLKYKVITAAVAGVSGWTDFTANNGIGFLSSSLNFPGSAADGVTYATLKFSFSVSQVLQVGEAVTLNLPVFSSTATTLTLNGDEGSLFSGTWDDTTKKLVLTPLVVIQAVVNDITIGSSNSFLLPYPAGVVVDDTSYTLSLESSISSGPTSLIGPVTTQRVRVTEGMGAFVQSSVSFENPKAGEVSAIQILFELSGIVRHLDKVYLKLPTVENSEDLTTPLHLVHAPTQSISVLYTAANWDLIWYGVTTSITGPAGTTGVATGVDESAAIKTALESYDNEVQTLTIADCGAGKTFTIGFTNAHGVKQSTAALVCDAAGTLADSTAVQNALTALSNWPTAANYPVERSGQPDATVSVSITAASPLTMEITIANGGTGVISGDIPMMAAECTGTAEVQTLSIADCGAGNTFTIGFTNVHGVRQSTAALVCDAAGTLADSTAAQNALTALSNWPTAANYPVDRAGQPDATVSVTITSASPLTMEITIDNGGTSTRSGDIPMMDVECTGAGASTCAPATAVTAAETEKGHFYDASTCRSSTAVTATEKKKGFFTVSSTVSLVEDASVDSHVYTVTFNQGLEPAFVPPEIVGGSSSRSPNVFAVAQGYGNWEGSFDAFARTIELTCVNAGGVAANAVQSVRVLPTDKLKVPATGVAGRGREHVVADVTNGDEVVAITWSPIGRETQRVKVLYTAASWDLTWQGATTSITGPAGSTGVATGVDSSAAIKAALDLFDDETQTLTVADCGAGNTFTISFTNAHGDQASTGALVCDQAGTLPDATTVQNALTALGNWPTQANYPVLRAGQPDASVAVVVANGPPLSLRITISDGGTGAVSGAVPLMAAECSGVAEVQTLSVADCGDTSGTSNTFTISFKNAHGVVQSTGPLVCDAGAASAALADATAVQNALLALSNWPTAANYPVERAGMVDAVVAVAITAASPLTMQISISNGGTSSLSGDIDLMAVQCTGAGDSTCAASTVVAAAEDAAGAVTVQASTCPASTAVSAARNKAGFQTMDASVKLFEDAATDSHVYEVTFGVKESYWDKLEAPLIDETASNVVEVTSFVGNSMFEANEQILIAGNLVTIATLSNLGSTSASHLTLTSEYTGPTASGVEIYKGTVENDAAWHIYTNAVGGPVVSPVAVKSTPAIGGVVAASSYVRFDHQLTGIGGGGVFVTRMSIELTAPLVEGDVISMKLPDFSGSDEDFVVSGGASYGLFEATYTAADSSVKILASADSTSSTVELVFGLTSTVNLPVDSIFDGLATSPVTIKVNSTVAPIWEPTKINVLRGTGFRVAELKYTGTGAGEAAGDLTLDFMLSSDLRLHERVMVELKDFSGSWTNETGSVQQVKVGWTAPTWDLTWNGVTTSMTGPNGVGGAVDQSAAIKTQLDLFDNEVQTLTIADCGAGKTFTVGFTNAHGVKQSTAALVCDAAGTLADSTAVQNALTALSNWPTAANYPVERAGQPDATVSVSITSASPLTMQITIANGGTSTVSGDVPMMAAECTGSAEVQTLSIADCGDTGGVSNTFTIGFRNAHGQLASTAALACDAGAASAALADATAVQNALLALGNWPTAANYPAERASETDATVSVSITSASPLTMEITISNGGTSTLSGDIALMSVDCTSAGASTCAPATVVTAVETEKGHFYDASTCYSSTAVSAAENTAGYFTVVSTVRLVENALLGSHVYWVNFNEPPAWTPPLIDAAAANVDSVTTYVGAAGGTHTPLLTSSTGHDLFNATIHGSPAGGFENITFVYRGSDAAGVAKAALPANTRVSLTIPASEGILLPVSGVRKNDAGLRIWTDASEVGGPLRPVSIPVSPGVGSFGSSTSLAYGHRLPGKAVDVVVSFTSEHEIAVGDAVFVTLSNFGGADVASLAIQLAQVHTAGAKPFWSASWSEADSQLVLVAEKVIAATTPVEVGLNATNGIRLPRFGLVENDARLRISANFSVGAVKEVPVVASPAVGAFYSSAVEFSTPPTVGAHADVVLKWSLNANLEIGDEVVFKLPRFTVDLADNAKVATVAVDSAGTAGVVETTARAYTLAGYDGATATAAFNSYFDRIIDDTFGADPRAGAGGGNELLLTLTGPAGSSFVGVWNIHREEVVLVATERVLAEAVSAVYLGAANTFAIPADGIDENDSEFRIRTNSTMGMVADWEFQAFPGNPGEGLSSNAGLGVPVEYVEAVGIYNSELLFTPSVSGSATEIVFSINSTCALQANDVIELNLANFEGSSIAADAVTLKGFDGAANWVSPFVATWSNHPTDGSLDKLVITAQQAIDSTVATIVVEKSNGISIADSLVSQQVKVLYTAANWDLTWNGVTASITGPAGSTGVATGVDESAAIKTQLDTVATSEVQTLTIADCGGGNTFTIGFANWLGVKQSTAALVCDASGTLADATAVQNALLALGNWPTVANYATERRDQPDATVSASITSASPLTMEITIFNGGTFYHTGDIPLMAAECTGAGASTCAASTAVTATETKAGFFTVDTIVTLTEDHLTDSHVYDVNFDKKGYWALPVIDDTASNVVSVTETVSATGGVPEFYNVTYEVTAACLGSMQKVVTSVVPTVGSIADSSISLTTLTPGKATGIDLGFMIKDDMDTGDELTVHLENFKYLGKGDGLNSAMTLTGTDGSKFDAFWTNGDYNGADGASLKFASLSPLDMEDPSRTKIQRASNMELVQSADLTVTSLEIQNDLKIDTRSPPQVKAVYTPSGAGPHFLGDIIKVHVVFSEVVLFDTSQLVVLDPKNMPYLQLQVGTMRRNAYYLGGSGSDTLVFSYEVVVGDRAFSGYTYNGATYDAVTIASHHALVSNSKAPVLAADGVLFANCTIPAPLDSIARDADGFVPADLQFDALKSAQVTSVTTTKPDGTYLAGEVIDISVNFNVIIVATGSPYLMLRSGLKYYDDGLGTDVVQTLTIADCGDTGGVSNTFTIGFTNAHGVTASTSGLVCDASGVLADATAVQNALLALSNWPTTGNYPTARVGQTDATVSVDIKAASPLTMEITIVDGGTSALSGDIPDMSVECTGTGTSTCAAGTVVSVTQNRLSHANAGVSSNRNATAVLVTGSSTQTFDVGVSASAQILSGSFILQYGSVSESQYKTGCIDWDRTDTDANSLMEQLNGIAAISSMGGVTSVTKTENGFGNTFNVNFGFDNPETLYYSSVDSVIFCERAHDAAGSDVSMSTFVANPKSKALVFRYTVGEDDSDDPLEYQGVDALVADANLGAYIKVASNDPTQTVPLTLPRSITEDPTSTTSLSGSHAIVITGRKPVVTSVSAPAGTYGYGVWIIIHITFDLKVKVVGTPKLRVNSNFFPVYATYDSGSETNVLSFKYLVGEEDEAAVLNYVTTADLTNSDAAGDGIFAFSTLSSLLADLTLPDPSSAASLGNSAVAIIDLQLRAQVMRAYSTAEDGWYGVGDILPVFVQFTRPVTVYPHPTDPTYPMIRLSNNLHYYYDHDINNASYVGGSGTDTLEFRYRVGANDTTLDLNATSIELYGEDEMVQVLDIEYDAANWVLAWYGITATIAGPNGVRGTPSGVDKSNDIKAFLDSFGDEEQTLSVADCGAGNTFTISFTNAHGVTQSTGALVCDASGVLADATAVENALTVLSNWPTTANYALDRAGATDATVSVTITSASPLTIEITISNGGTSVVRGNIPMMAVECTGAGASTCAASTAVTAAETKAGFYAVATSVTLYEDSAAGVHRYTVDFNNPARWEPAAIDVSNAGVSFVTGNTARIIDENGKNASLVFDKWATTLADNNAIQIDTNPPKQIFIELLNPDGMYGPGDEIIVQITFDKRVVVSGVPTINLVVFGPGEDQLASYYDGSGTTQLRFKYLVTGEDLAMGYDAPHTPKLVYGGTHALRSYMNSSTIRQASANPTTDAVVDLPIMEYSPLRLNHEVEINGRTPTILYVDSLTATGVYGVGEVIDVQVVFDLPVVINGTSTLLLETGPNNAKAEVEYVSGNTTDTLVYRYTVRAGDLTAALDVVDTRAAPYNIALESSMALVVSDFNPHTVSPQPEPGQRAVTIMRNSAQPMLVTDYGLPVPGTASKSLSGRKTI</sequence>
<comment type="caution">
    <text evidence="1">The sequence shown here is derived from an EMBL/GenBank/DDBJ whole genome shotgun (WGS) entry which is preliminary data.</text>
</comment>
<proteinExistence type="predicted"/>
<evidence type="ECO:0000313" key="2">
    <source>
        <dbReference type="Proteomes" id="UP001165060"/>
    </source>
</evidence>
<protein>
    <submittedName>
        <fullName evidence="1">Uncharacterized protein</fullName>
    </submittedName>
</protein>
<gene>
    <name evidence="1" type="ORF">TeGR_g8377</name>
</gene>
<keyword evidence="2" id="KW-1185">Reference proteome</keyword>
<name>A0ABQ6N754_9STRA</name>
<organism evidence="1 2">
    <name type="scientific">Tetraparma gracilis</name>
    <dbReference type="NCBI Taxonomy" id="2962635"/>
    <lineage>
        <taxon>Eukaryota</taxon>
        <taxon>Sar</taxon>
        <taxon>Stramenopiles</taxon>
        <taxon>Ochrophyta</taxon>
        <taxon>Bolidophyceae</taxon>
        <taxon>Parmales</taxon>
        <taxon>Triparmaceae</taxon>
        <taxon>Tetraparma</taxon>
    </lineage>
</organism>
<evidence type="ECO:0000313" key="1">
    <source>
        <dbReference type="EMBL" id="GMI41555.1"/>
    </source>
</evidence>
<reference evidence="1 2" key="1">
    <citation type="journal article" date="2023" name="Commun. Biol.">
        <title>Genome analysis of Parmales, the sister group of diatoms, reveals the evolutionary specialization of diatoms from phago-mixotrophs to photoautotrophs.</title>
        <authorList>
            <person name="Ban H."/>
            <person name="Sato S."/>
            <person name="Yoshikawa S."/>
            <person name="Yamada K."/>
            <person name="Nakamura Y."/>
            <person name="Ichinomiya M."/>
            <person name="Sato N."/>
            <person name="Blanc-Mathieu R."/>
            <person name="Endo H."/>
            <person name="Kuwata A."/>
            <person name="Ogata H."/>
        </authorList>
    </citation>
    <scope>NUCLEOTIDE SEQUENCE [LARGE SCALE GENOMIC DNA]</scope>
</reference>
<dbReference type="EMBL" id="BRYB01001009">
    <property type="protein sequence ID" value="GMI41555.1"/>
    <property type="molecule type" value="Genomic_DNA"/>
</dbReference>
<accession>A0ABQ6N754</accession>